<proteinExistence type="predicted"/>
<protein>
    <submittedName>
        <fullName evidence="1">Uncharacterized protein</fullName>
    </submittedName>
</protein>
<comment type="caution">
    <text evidence="1">The sequence shown here is derived from an EMBL/GenBank/DDBJ whole genome shotgun (WGS) entry which is preliminary data.</text>
</comment>
<organism evidence="1 2">
    <name type="scientific">Pistacia integerrima</name>
    <dbReference type="NCBI Taxonomy" id="434235"/>
    <lineage>
        <taxon>Eukaryota</taxon>
        <taxon>Viridiplantae</taxon>
        <taxon>Streptophyta</taxon>
        <taxon>Embryophyta</taxon>
        <taxon>Tracheophyta</taxon>
        <taxon>Spermatophyta</taxon>
        <taxon>Magnoliopsida</taxon>
        <taxon>eudicotyledons</taxon>
        <taxon>Gunneridae</taxon>
        <taxon>Pentapetalae</taxon>
        <taxon>rosids</taxon>
        <taxon>malvids</taxon>
        <taxon>Sapindales</taxon>
        <taxon>Anacardiaceae</taxon>
        <taxon>Pistacia</taxon>
    </lineage>
</organism>
<dbReference type="EMBL" id="CM047738">
    <property type="protein sequence ID" value="KAJ0047083.1"/>
    <property type="molecule type" value="Genomic_DNA"/>
</dbReference>
<name>A0ACC0ZB33_9ROSI</name>
<accession>A0ACC0ZB33</accession>
<sequence>MDGEIKRFIQVWTSAITCLCYCYYITPRIPSGLLRLLSLLPIFYLFIVLPLNLSSTNLGGFTAFLLVWLTNFKLLLFSFDQGPLSPPPPKLFHFISIACLPIKIKQEDENKSHETTKSTTINPPIPRRVLLGIKFVLLGFIIYAYNYKQYLHQNVILVLYCCHVYLQLEITLAICAAPIRAILGFELEPQFNEPYLATSLQDFWGRRWNLMVTGILRPTIYAPIRRVSTHLIGSTWAPLPAVIAVFVISGLMHEILYYYITRASPTWEVTSFFILHGMCMIIEVAVKRALTDKWRLHPAVSGPLVVAFVSVTSVWLFWPQLLRNGVDDRTIREFFNTRKELQTTNYKGKSHKEMEGEIKNLTKVWILAFTCLSYCYLITSRIPKGFLRLISLLPIFYLFITLPLSLSSFHLTGITSFFLTWLANFKLLLFAFGQGPLSQPNKLFHFVLVASLPIKIKPNPPPKSKNDTNPSPQISNPIQKSHQFSNSIKLVIKIVLLVMLLLVYDYRQYLYHHVILALYCCHLYIELEIVLAMCAIPAHIFGFELEPQFNEPYLATSLQDFWGRRWNLMVTNILRPTVYVPVQHISTLIVGQQRAQLLGVVATFVVSGLMHEALYYYLTRMSPTWEVTGFFVVQGVCVAAEILVKKGLADRWQLPSMVSGLLTVVFVAVTGVWLFFPQLLRSNSDEKALGEFSVLVDCIKRVLRIDKLTIN</sequence>
<evidence type="ECO:0000313" key="2">
    <source>
        <dbReference type="Proteomes" id="UP001163603"/>
    </source>
</evidence>
<gene>
    <name evidence="1" type="ORF">Pint_04015</name>
</gene>
<reference evidence="2" key="1">
    <citation type="journal article" date="2023" name="G3 (Bethesda)">
        <title>Genome assembly and association tests identify interacting loci associated with vigor, precocity, and sex in interspecific pistachio rootstocks.</title>
        <authorList>
            <person name="Palmer W."/>
            <person name="Jacygrad E."/>
            <person name="Sagayaradj S."/>
            <person name="Cavanaugh K."/>
            <person name="Han R."/>
            <person name="Bertier L."/>
            <person name="Beede B."/>
            <person name="Kafkas S."/>
            <person name="Golino D."/>
            <person name="Preece J."/>
            <person name="Michelmore R."/>
        </authorList>
    </citation>
    <scope>NUCLEOTIDE SEQUENCE [LARGE SCALE GENOMIC DNA]</scope>
</reference>
<evidence type="ECO:0000313" key="1">
    <source>
        <dbReference type="EMBL" id="KAJ0047083.1"/>
    </source>
</evidence>
<keyword evidence="2" id="KW-1185">Reference proteome</keyword>
<dbReference type="Proteomes" id="UP001163603">
    <property type="component" value="Chromosome 3"/>
</dbReference>